<keyword evidence="2" id="KW-0813">Transport</keyword>
<feature type="compositionally biased region" description="Low complexity" evidence="4">
    <location>
        <begin position="1063"/>
        <end position="1090"/>
    </location>
</feature>
<feature type="compositionally biased region" description="Pro residues" evidence="4">
    <location>
        <begin position="1461"/>
        <end position="1470"/>
    </location>
</feature>
<dbReference type="EMBL" id="ML769539">
    <property type="protein sequence ID" value="KAE9395020.1"/>
    <property type="molecule type" value="Genomic_DNA"/>
</dbReference>
<feature type="region of interest" description="Disordered" evidence="4">
    <location>
        <begin position="651"/>
        <end position="699"/>
    </location>
</feature>
<reference evidence="6" key="1">
    <citation type="journal article" date="2019" name="Environ. Microbiol.">
        <title>Fungal ecological strategies reflected in gene transcription - a case study of two litter decomposers.</title>
        <authorList>
            <person name="Barbi F."/>
            <person name="Kohler A."/>
            <person name="Barry K."/>
            <person name="Baskaran P."/>
            <person name="Daum C."/>
            <person name="Fauchery L."/>
            <person name="Ihrmark K."/>
            <person name="Kuo A."/>
            <person name="LaButti K."/>
            <person name="Lipzen A."/>
            <person name="Morin E."/>
            <person name="Grigoriev I.V."/>
            <person name="Henrissat B."/>
            <person name="Lindahl B."/>
            <person name="Martin F."/>
        </authorList>
    </citation>
    <scope>NUCLEOTIDE SEQUENCE</scope>
    <source>
        <strain evidence="6">JB14</strain>
    </source>
</reference>
<dbReference type="InterPro" id="IPR039462">
    <property type="entry name" value="Nup159/Nup146_N"/>
</dbReference>
<evidence type="ECO:0000256" key="1">
    <source>
        <dbReference type="ARBA" id="ARBA00004123"/>
    </source>
</evidence>
<keyword evidence="3" id="KW-0539">Nucleus</keyword>
<dbReference type="Pfam" id="PF16755">
    <property type="entry name" value="Beta-prop_NUP159_NUP214"/>
    <property type="match status" value="1"/>
</dbReference>
<feature type="compositionally biased region" description="Low complexity" evidence="4">
    <location>
        <begin position="514"/>
        <end position="527"/>
    </location>
</feature>
<feature type="compositionally biased region" description="Low complexity" evidence="4">
    <location>
        <begin position="1379"/>
        <end position="1401"/>
    </location>
</feature>
<feature type="compositionally biased region" description="Polar residues" evidence="4">
    <location>
        <begin position="915"/>
        <end position="926"/>
    </location>
</feature>
<evidence type="ECO:0000256" key="2">
    <source>
        <dbReference type="ARBA" id="ARBA00022448"/>
    </source>
</evidence>
<feature type="domain" description="Nucleoporin Nup159/Nup146 N-terminal" evidence="5">
    <location>
        <begin position="59"/>
        <end position="383"/>
    </location>
</feature>
<keyword evidence="7" id="KW-1185">Reference proteome</keyword>
<feature type="compositionally biased region" description="Basic and acidic residues" evidence="4">
    <location>
        <begin position="1331"/>
        <end position="1342"/>
    </location>
</feature>
<feature type="compositionally biased region" description="Low complexity" evidence="4">
    <location>
        <begin position="446"/>
        <end position="460"/>
    </location>
</feature>
<feature type="compositionally biased region" description="Polar residues" evidence="4">
    <location>
        <begin position="855"/>
        <end position="872"/>
    </location>
</feature>
<feature type="compositionally biased region" description="Low complexity" evidence="4">
    <location>
        <begin position="789"/>
        <end position="808"/>
    </location>
</feature>
<evidence type="ECO:0000313" key="7">
    <source>
        <dbReference type="Proteomes" id="UP000799118"/>
    </source>
</evidence>
<feature type="compositionally biased region" description="Low complexity" evidence="4">
    <location>
        <begin position="940"/>
        <end position="953"/>
    </location>
</feature>
<feature type="compositionally biased region" description="Low complexity" evidence="4">
    <location>
        <begin position="898"/>
        <end position="908"/>
    </location>
</feature>
<feature type="compositionally biased region" description="Pro residues" evidence="4">
    <location>
        <begin position="954"/>
        <end position="966"/>
    </location>
</feature>
<feature type="compositionally biased region" description="Acidic residues" evidence="4">
    <location>
        <begin position="1128"/>
        <end position="1160"/>
    </location>
</feature>
<evidence type="ECO:0000256" key="3">
    <source>
        <dbReference type="ARBA" id="ARBA00023242"/>
    </source>
</evidence>
<feature type="compositionally biased region" description="Polar residues" evidence="4">
    <location>
        <begin position="1000"/>
        <end position="1018"/>
    </location>
</feature>
<evidence type="ECO:0000259" key="5">
    <source>
        <dbReference type="Pfam" id="PF16755"/>
    </source>
</evidence>
<gene>
    <name evidence="6" type="ORF">BT96DRAFT_978214</name>
</gene>
<organism evidence="6 7">
    <name type="scientific">Gymnopus androsaceus JB14</name>
    <dbReference type="NCBI Taxonomy" id="1447944"/>
    <lineage>
        <taxon>Eukaryota</taxon>
        <taxon>Fungi</taxon>
        <taxon>Dikarya</taxon>
        <taxon>Basidiomycota</taxon>
        <taxon>Agaricomycotina</taxon>
        <taxon>Agaricomycetes</taxon>
        <taxon>Agaricomycetidae</taxon>
        <taxon>Agaricales</taxon>
        <taxon>Marasmiineae</taxon>
        <taxon>Omphalotaceae</taxon>
        <taxon>Gymnopus</taxon>
    </lineage>
</organism>
<feature type="compositionally biased region" description="Low complexity" evidence="4">
    <location>
        <begin position="1257"/>
        <end position="1269"/>
    </location>
</feature>
<evidence type="ECO:0000256" key="4">
    <source>
        <dbReference type="SAM" id="MobiDB-lite"/>
    </source>
</evidence>
<feature type="compositionally biased region" description="Polar residues" evidence="4">
    <location>
        <begin position="1949"/>
        <end position="1958"/>
    </location>
</feature>
<feature type="compositionally biased region" description="Low complexity" evidence="4">
    <location>
        <begin position="873"/>
        <end position="882"/>
    </location>
</feature>
<comment type="subcellular location">
    <subcellularLocation>
        <location evidence="1">Nucleus</location>
    </subcellularLocation>
</comment>
<feature type="compositionally biased region" description="Low complexity" evidence="4">
    <location>
        <begin position="665"/>
        <end position="686"/>
    </location>
</feature>
<feature type="compositionally biased region" description="Polar residues" evidence="4">
    <location>
        <begin position="651"/>
        <end position="663"/>
    </location>
</feature>
<feature type="compositionally biased region" description="Acidic residues" evidence="4">
    <location>
        <begin position="1169"/>
        <end position="1192"/>
    </location>
</feature>
<feature type="compositionally biased region" description="Pro residues" evidence="4">
    <location>
        <begin position="1877"/>
        <end position="1888"/>
    </location>
</feature>
<protein>
    <recommendedName>
        <fullName evidence="5">Nucleoporin Nup159/Nup146 N-terminal domain-containing protein</fullName>
    </recommendedName>
</protein>
<feature type="region of interest" description="Disordered" evidence="4">
    <location>
        <begin position="1635"/>
        <end position="1654"/>
    </location>
</feature>
<feature type="compositionally biased region" description="Polar residues" evidence="4">
    <location>
        <begin position="813"/>
        <end position="828"/>
    </location>
</feature>
<feature type="region of interest" description="Disordered" evidence="4">
    <location>
        <begin position="1"/>
        <end position="27"/>
    </location>
</feature>
<sequence>MSELTRLGRPAQPQVGISPSPKERHTDGLKYPIFRQLNKKSRILLSPQYLSTDQNYAYRNLVVSNKKGWFAAIQNSAGTFGAVLSPLNDLRKSIKEASGDNCSFTPQRTLSFSTSEPNILALACNDSRLVVGFKSGQVITYDTSSVFTSGSNEVAPLHVLQSSQQPIVDITPNPNGEDPNLSGLLAVLRGDGTVQLLNSNLEPQGGWAAADADSIPVAVAWSPKGKQFAIGLRFGDILTFTLDQKSSPQRHIPPTAQGTLTSLTWLAPGHTFRTTYTAAEPVHHIVYSDKRTTPIVWTQLDYSFQVPDRNRQNSYLAVLPRWDDEADDRMVILVGDVSCTDLEIIGNIGNEWYQQSQENPLSIPLDKESEDTVLLSLQVDLTDTDTTEGGYPIVYAYLNDGTVQGWYVDHPERKPYAGMLGATNTSANQVAPAAFSQPQTNSAFGASSSFGQSSAFGSQQPGTSFGQATPAPAFGQTGFGQQPAPAFGSTAPSGGGFASFASNSASPFGGGSFGSSASSASPFGNASTVESAPQITRDDSMSDSTTPDAIGGMGGMSLGGGSDESSKPKSAFGGGGGIFGSPTPLPLPPDHPSNQPAQPQTSAFGSGGSSFIKPATGFGAFAGNSGSLGAFGNTSTGTSAFSGGAFSAKPAQSSAFASTTEQPKSGPAFGQSSFGQSSFGKPSFGQPAFGQSSFGTKPAATSAGGFSAFAQTGATSFASAAPASKPDAGTGGFASFAGSGSQPLSADDGKKEDKNASSGGFADFASKGPSSFGQSGPAAGSKPESAFGSQSSTPSGGAFSSFASSGPSVFGQPATTSSVFGGSASPSAFDQPASSSSGAFGGFKSESPSVLGQPAPSSSRGAFQKSESATSVFGQPASPSPGGAFGGLKRSESANSVFGSPASSSPFGGAFGENRATQPSTTSDISDATKQEQRAASVKSEPGSPDIPSSPESDTPPSPTPKPSSPPVQGSAAPPRGAFSNLQTSTSAFKPATGFGAFGNTISSSSPFLKANTNNDQPAVSAFGNLSDVKPALPTTTTLSSTGPTFGSTSQLGFGFGLKKPVSTTPSPAAISESTSSTSGAFSAFSGVSIQESQTEGKGKGKAVEGVSKDDSHESISSTSSSFVEVGKEDDDNDEEEDVPDSDGDSESNPEQHGDEDDFLSESYGSQSGEDDDQSGEDGEHPEDDQSAEVDEAPSSSPEPTEIPLPPSRSRSNTPQPETPPIDRISPSSDDSDASHLSTIREESTTPPGSPAKLQTPVIVAPAPISIPSQPLGAGKHSNRPARSSPLAMSKPLVGDEEEQQDVKSSATLKPRPASPKTPFGVLPSKSRSTSPEDSKLPESKRPKTPPLSSLFGSPSTAKPAAATLSGFVTPSKPPLNPTTPLLNTPAVGLSPLPSSSSSSSNIFGKPFSLPPATSGVESAPVKIGSVFSPPPSNFFGNATPKPDTRLAVQPSLIPSGSQPGTPPVFPPGTPRLAPSSPSPFTPTPSNNIGSFGGSSGPMRPPATIPSMEEGMQKECAMLVQSVHKELSSLREMAEMVAKKREFLSRSAGGSRRKEDLSNHEKWAPCDSAQFGVVLRQFEQDIIELKEATEKQKEDLRDLGKSMIKAGTRREEIARFNKAKSDNEFSKMLKSRTLGPEHLENQTQLRRDIRASRNKVDQLEDQLRAHKKRLSEVNSGRPTLKPPSLDTINRTYRNIDIALQQQVDTVEQLNARFLKLNLSASPRNFPTARDPRLPEFTPRSRPSIITPDVAVTTAAALNAERSAHKLKTMLLKARKEPLLNVKAAEGGRKVPTSYSTPKPSSGFVPINPDSGLQFNTPIIQGPLFAAAASPGPGSWDALSFPEDNFRPTIPMSSAGRRGGTPQRKHGSAAPVKKSPAPGSPDPNPPPKASSPAASFDWGPLPTFKQSPGLPLPGFDRVMSSTPSPSQSRGIGNPPAQDSAKGKGRAVESLSGSWVSEGF</sequence>
<feature type="region of interest" description="Disordered" evidence="4">
    <location>
        <begin position="1835"/>
        <end position="1958"/>
    </location>
</feature>
<dbReference type="Gene3D" id="2.130.10.10">
    <property type="entry name" value="YVTN repeat-like/Quinoprotein amine dehydrogenase"/>
    <property type="match status" value="1"/>
</dbReference>
<dbReference type="OrthoDB" id="248320at2759"/>
<feature type="compositionally biased region" description="Low complexity" evidence="4">
    <location>
        <begin position="1033"/>
        <end position="1050"/>
    </location>
</feature>
<accession>A0A6A4HB95</accession>
<feature type="compositionally biased region" description="Low complexity" evidence="4">
    <location>
        <begin position="1115"/>
        <end position="1125"/>
    </location>
</feature>
<feature type="compositionally biased region" description="Gly residues" evidence="4">
    <location>
        <begin position="551"/>
        <end position="562"/>
    </location>
</feature>
<feature type="region of interest" description="Disordered" evidence="4">
    <location>
        <begin position="446"/>
        <end position="491"/>
    </location>
</feature>
<dbReference type="SUPFAM" id="SSF117289">
    <property type="entry name" value="Nucleoporin domain"/>
    <property type="match status" value="1"/>
</dbReference>
<feature type="region of interest" description="Disordered" evidence="4">
    <location>
        <begin position="1435"/>
        <end position="1506"/>
    </location>
</feature>
<evidence type="ECO:0000313" key="6">
    <source>
        <dbReference type="EMBL" id="KAE9395020.1"/>
    </source>
</evidence>
<feature type="region of interest" description="Disordered" evidence="4">
    <location>
        <begin position="717"/>
        <end position="1420"/>
    </location>
</feature>
<dbReference type="InterPro" id="IPR015943">
    <property type="entry name" value="WD40/YVTN_repeat-like_dom_sf"/>
</dbReference>
<feature type="region of interest" description="Disordered" evidence="4">
    <location>
        <begin position="509"/>
        <end position="609"/>
    </location>
</feature>
<name>A0A6A4HB95_9AGAR</name>
<feature type="compositionally biased region" description="Low complexity" evidence="4">
    <location>
        <begin position="833"/>
        <end position="847"/>
    </location>
</feature>
<dbReference type="Proteomes" id="UP000799118">
    <property type="component" value="Unassembled WGS sequence"/>
</dbReference>
<proteinExistence type="predicted"/>
<feature type="compositionally biased region" description="Basic and acidic residues" evidence="4">
    <location>
        <begin position="1095"/>
        <end position="1114"/>
    </location>
</feature>
<dbReference type="GO" id="GO:0005634">
    <property type="term" value="C:nucleus"/>
    <property type="evidence" value="ECO:0007669"/>
    <property type="project" value="UniProtKB-SubCell"/>
</dbReference>
<feature type="compositionally biased region" description="Polar residues" evidence="4">
    <location>
        <begin position="1347"/>
        <end position="1357"/>
    </location>
</feature>
<feature type="compositionally biased region" description="Polar residues" evidence="4">
    <location>
        <begin position="1918"/>
        <end position="1929"/>
    </location>
</feature>